<dbReference type="Pfam" id="PF00127">
    <property type="entry name" value="Copper-bind"/>
    <property type="match status" value="1"/>
</dbReference>
<proteinExistence type="predicted"/>
<keyword evidence="4" id="KW-0574">Periplasm</keyword>
<evidence type="ECO:0000256" key="5">
    <source>
        <dbReference type="ARBA" id="ARBA00022982"/>
    </source>
</evidence>
<dbReference type="EMBL" id="SACN01000001">
    <property type="protein sequence ID" value="RVT95038.1"/>
    <property type="molecule type" value="Genomic_DNA"/>
</dbReference>
<reference evidence="11 12" key="1">
    <citation type="submission" date="2019-01" db="EMBL/GenBank/DDBJ databases">
        <authorList>
            <person name="Chen W.-M."/>
        </authorList>
    </citation>
    <scope>NUCLEOTIDE SEQUENCE [LARGE SCALE GENOMIC DNA]</scope>
    <source>
        <strain evidence="11 12">CCP-7</strain>
    </source>
</reference>
<dbReference type="GO" id="GO:0005507">
    <property type="term" value="F:copper ion binding"/>
    <property type="evidence" value="ECO:0007669"/>
    <property type="project" value="UniProtKB-UniRule"/>
</dbReference>
<dbReference type="InterPro" id="IPR001235">
    <property type="entry name" value="Copper_blue_Plastocyanin"/>
</dbReference>
<evidence type="ECO:0000256" key="9">
    <source>
        <dbReference type="SAM" id="SignalP"/>
    </source>
</evidence>
<comment type="caution">
    <text evidence="11">The sequence shown here is derived from an EMBL/GenBank/DDBJ whole genome shotgun (WGS) entry which is preliminary data.</text>
</comment>
<dbReference type="InterPro" id="IPR000923">
    <property type="entry name" value="BlueCu_1"/>
</dbReference>
<evidence type="ECO:0000256" key="1">
    <source>
        <dbReference type="ARBA" id="ARBA00004418"/>
    </source>
</evidence>
<dbReference type="Gene3D" id="2.60.40.420">
    <property type="entry name" value="Cupredoxins - blue copper proteins"/>
    <property type="match status" value="1"/>
</dbReference>
<dbReference type="SUPFAM" id="SSF49503">
    <property type="entry name" value="Cupredoxins"/>
    <property type="match status" value="1"/>
</dbReference>
<feature type="domain" description="Blue (type 1) copper" evidence="10">
    <location>
        <begin position="29"/>
        <end position="114"/>
    </location>
</feature>
<evidence type="ECO:0000313" key="11">
    <source>
        <dbReference type="EMBL" id="RVT95038.1"/>
    </source>
</evidence>
<evidence type="ECO:0000313" key="12">
    <source>
        <dbReference type="Proteomes" id="UP000282971"/>
    </source>
</evidence>
<sequence>MRFPQLVLAAVVGAGFVAAPAAAKDITVQMKNMGKDGMMVFEPAFVKAAVGDTVHFVPTDKSHNAETIEGMMPEGVAHTVGGMNQEMTLKLDKPGVYGIKCKPHYSMGMVALVQAGKPANIAAAKTVKLPGLAAKRMTPLLAQVK</sequence>
<accession>A0A437MBM9</accession>
<evidence type="ECO:0000256" key="4">
    <source>
        <dbReference type="ARBA" id="ARBA00022764"/>
    </source>
</evidence>
<dbReference type="PRINTS" id="PR00155">
    <property type="entry name" value="AMICYANIN"/>
</dbReference>
<evidence type="ECO:0000256" key="7">
    <source>
        <dbReference type="NCBIfam" id="TIGR02375"/>
    </source>
</evidence>
<evidence type="ECO:0000256" key="2">
    <source>
        <dbReference type="ARBA" id="ARBA00022448"/>
    </source>
</evidence>
<dbReference type="AlphaFoldDB" id="A0A437MBM9"/>
<feature type="binding site" evidence="8">
    <location>
        <position position="63"/>
    </location>
    <ligand>
        <name>Cu cation</name>
        <dbReference type="ChEBI" id="CHEBI:23378"/>
    </ligand>
</feature>
<keyword evidence="9" id="KW-0732">Signal</keyword>
<dbReference type="CDD" id="cd04218">
    <property type="entry name" value="Pseudoazurin"/>
    <property type="match status" value="1"/>
</dbReference>
<feature type="signal peptide" evidence="9">
    <location>
        <begin position="1"/>
        <end position="23"/>
    </location>
</feature>
<keyword evidence="5" id="KW-0249">Electron transport</keyword>
<dbReference type="NCBIfam" id="TIGR02375">
    <property type="entry name" value="pseudoazurin"/>
    <property type="match status" value="1"/>
</dbReference>
<feature type="binding site" evidence="8">
    <location>
        <position position="104"/>
    </location>
    <ligand>
        <name>Cu cation</name>
        <dbReference type="ChEBI" id="CHEBI:23378"/>
    </ligand>
</feature>
<keyword evidence="3 8" id="KW-0479">Metal-binding</keyword>
<dbReference type="RefSeq" id="WP_127744608.1">
    <property type="nucleotide sequence ID" value="NZ_SACN01000001.1"/>
</dbReference>
<dbReference type="Proteomes" id="UP000282971">
    <property type="component" value="Unassembled WGS sequence"/>
</dbReference>
<feature type="binding site" evidence="8">
    <location>
        <position position="109"/>
    </location>
    <ligand>
        <name>Cu cation</name>
        <dbReference type="ChEBI" id="CHEBI:23378"/>
    </ligand>
</feature>
<keyword evidence="12" id="KW-1185">Reference proteome</keyword>
<organism evidence="11 12">
    <name type="scientific">Sphingomonas crocodyli</name>
    <dbReference type="NCBI Taxonomy" id="1979270"/>
    <lineage>
        <taxon>Bacteria</taxon>
        <taxon>Pseudomonadati</taxon>
        <taxon>Pseudomonadota</taxon>
        <taxon>Alphaproteobacteria</taxon>
        <taxon>Sphingomonadales</taxon>
        <taxon>Sphingomonadaceae</taxon>
        <taxon>Sphingomonas</taxon>
    </lineage>
</organism>
<evidence type="ECO:0000259" key="10">
    <source>
        <dbReference type="Pfam" id="PF00127"/>
    </source>
</evidence>
<keyword evidence="6 8" id="KW-0186">Copper</keyword>
<evidence type="ECO:0000256" key="6">
    <source>
        <dbReference type="ARBA" id="ARBA00023008"/>
    </source>
</evidence>
<dbReference type="InterPro" id="IPR008972">
    <property type="entry name" value="Cupredoxin"/>
</dbReference>
<comment type="subcellular location">
    <subcellularLocation>
        <location evidence="1">Periplasm</location>
    </subcellularLocation>
</comment>
<evidence type="ECO:0000256" key="8">
    <source>
        <dbReference type="PIRSR" id="PIRSR602386-1"/>
    </source>
</evidence>
<name>A0A437MBM9_9SPHN</name>
<feature type="binding site" evidence="8">
    <location>
        <position position="101"/>
    </location>
    <ligand>
        <name>Cu cation</name>
        <dbReference type="ChEBI" id="CHEBI:23378"/>
    </ligand>
</feature>
<dbReference type="PRINTS" id="PR00156">
    <property type="entry name" value="COPPERBLUE"/>
</dbReference>
<evidence type="ECO:0000256" key="3">
    <source>
        <dbReference type="ARBA" id="ARBA00022723"/>
    </source>
</evidence>
<gene>
    <name evidence="11" type="ORF">EOD43_03735</name>
</gene>
<protein>
    <recommendedName>
        <fullName evidence="7">Pseudoazurin</fullName>
    </recommendedName>
</protein>
<dbReference type="OrthoDB" id="7510199at2"/>
<dbReference type="InterPro" id="IPR002386">
    <property type="entry name" value="Amicyanin/Pseudoazurin"/>
</dbReference>
<dbReference type="InterPro" id="IPR012745">
    <property type="entry name" value="Pseudoazurin"/>
</dbReference>
<comment type="cofactor">
    <cofactor evidence="8">
        <name>Cu cation</name>
        <dbReference type="ChEBI" id="CHEBI:23378"/>
    </cofactor>
    <text evidence="8">Binds 1 copper ion per subunit.</text>
</comment>
<dbReference type="GO" id="GO:0009055">
    <property type="term" value="F:electron transfer activity"/>
    <property type="evidence" value="ECO:0007669"/>
    <property type="project" value="InterPro"/>
</dbReference>
<dbReference type="GO" id="GO:0042597">
    <property type="term" value="C:periplasmic space"/>
    <property type="evidence" value="ECO:0007669"/>
    <property type="project" value="UniProtKB-SubCell"/>
</dbReference>
<feature type="chain" id="PRO_5019217299" description="Pseudoazurin" evidence="9">
    <location>
        <begin position="24"/>
        <end position="145"/>
    </location>
</feature>
<keyword evidence="2" id="KW-0813">Transport</keyword>